<keyword evidence="1" id="KW-0175">Coiled coil</keyword>
<feature type="compositionally biased region" description="Basic and acidic residues" evidence="2">
    <location>
        <begin position="491"/>
        <end position="502"/>
    </location>
</feature>
<dbReference type="EMBL" id="BDIP01001145">
    <property type="protein sequence ID" value="GIQ83700.1"/>
    <property type="molecule type" value="Genomic_DNA"/>
</dbReference>
<evidence type="ECO:0000313" key="4">
    <source>
        <dbReference type="Proteomes" id="UP000265618"/>
    </source>
</evidence>
<evidence type="ECO:0000313" key="3">
    <source>
        <dbReference type="EMBL" id="GIQ83700.1"/>
    </source>
</evidence>
<feature type="compositionally biased region" description="Basic and acidic residues" evidence="2">
    <location>
        <begin position="696"/>
        <end position="716"/>
    </location>
</feature>
<feature type="compositionally biased region" description="Basic and acidic residues" evidence="2">
    <location>
        <begin position="550"/>
        <end position="578"/>
    </location>
</feature>
<keyword evidence="4" id="KW-1185">Reference proteome</keyword>
<feature type="compositionally biased region" description="Basic and acidic residues" evidence="2">
    <location>
        <begin position="623"/>
        <end position="633"/>
    </location>
</feature>
<evidence type="ECO:0000256" key="1">
    <source>
        <dbReference type="SAM" id="Coils"/>
    </source>
</evidence>
<feature type="compositionally biased region" description="Polar residues" evidence="2">
    <location>
        <begin position="478"/>
        <end position="489"/>
    </location>
</feature>
<reference evidence="3 4" key="1">
    <citation type="journal article" date="2018" name="PLoS ONE">
        <title>The draft genome of Kipferlia bialata reveals reductive genome evolution in fornicate parasites.</title>
        <authorList>
            <person name="Tanifuji G."/>
            <person name="Takabayashi S."/>
            <person name="Kume K."/>
            <person name="Takagi M."/>
            <person name="Nakayama T."/>
            <person name="Kamikawa R."/>
            <person name="Inagaki Y."/>
            <person name="Hashimoto T."/>
        </authorList>
    </citation>
    <scope>NUCLEOTIDE SEQUENCE [LARGE SCALE GENOMIC DNA]</scope>
    <source>
        <strain evidence="3">NY0173</strain>
    </source>
</reference>
<feature type="compositionally biased region" description="Basic and acidic residues" evidence="2">
    <location>
        <begin position="114"/>
        <end position="162"/>
    </location>
</feature>
<feature type="compositionally biased region" description="Low complexity" evidence="2">
    <location>
        <begin position="596"/>
        <end position="622"/>
    </location>
</feature>
<feature type="region of interest" description="Disordered" evidence="2">
    <location>
        <begin position="439"/>
        <end position="716"/>
    </location>
</feature>
<dbReference type="Proteomes" id="UP000265618">
    <property type="component" value="Unassembled WGS sequence"/>
</dbReference>
<feature type="coiled-coil region" evidence="1">
    <location>
        <begin position="9"/>
        <end position="61"/>
    </location>
</feature>
<feature type="compositionally biased region" description="Polar residues" evidence="2">
    <location>
        <begin position="531"/>
        <end position="540"/>
    </location>
</feature>
<organism evidence="3 4">
    <name type="scientific">Kipferlia bialata</name>
    <dbReference type="NCBI Taxonomy" id="797122"/>
    <lineage>
        <taxon>Eukaryota</taxon>
        <taxon>Metamonada</taxon>
        <taxon>Carpediemonas-like organisms</taxon>
        <taxon>Kipferlia</taxon>
    </lineage>
</organism>
<feature type="compositionally biased region" description="Basic and acidic residues" evidence="2">
    <location>
        <begin position="172"/>
        <end position="191"/>
    </location>
</feature>
<feature type="region of interest" description="Disordered" evidence="2">
    <location>
        <begin position="98"/>
        <end position="191"/>
    </location>
</feature>
<accession>A0A9K3GIM4</accession>
<protein>
    <submittedName>
        <fullName evidence="3">Uncharacterized protein</fullName>
    </submittedName>
</protein>
<feature type="compositionally biased region" description="Basic and acidic residues" evidence="2">
    <location>
        <begin position="655"/>
        <end position="669"/>
    </location>
</feature>
<feature type="compositionally biased region" description="Polar residues" evidence="2">
    <location>
        <begin position="446"/>
        <end position="458"/>
    </location>
</feature>
<feature type="non-terminal residue" evidence="3">
    <location>
        <position position="716"/>
    </location>
</feature>
<dbReference type="AlphaFoldDB" id="A0A9K3GIM4"/>
<evidence type="ECO:0000256" key="2">
    <source>
        <dbReference type="SAM" id="MobiDB-lite"/>
    </source>
</evidence>
<gene>
    <name evidence="3" type="ORF">KIPB_005057</name>
</gene>
<sequence>AIERERAAAAERERQAAIERERAEVAERERQAAIERERAEVAECERLAAMERERAEVAEREVQAAIVKGRAADLEADSYSERERETLREKELALKAMTVSQKQIQWQAEVEAEERERENDARERKREAAEKAKEQKREEERRRVVKERDMEQRAEEERERAAGIDSLLQAVHIHEDLSQPSRREGQTSGGEERDVALHYGALSESLDAKFNALFTRSVTELPTMEGTLSGSTDSGSPTTAVDPLEALKVSSIRTPSPLEEGTPSIHSVESPIGLDNFLMHSPLTASGDALLDHLLTRSAAEMPTIPTLADSGNSNQETPHSRLACVNEVAGESEGESEVEIEEGEGEVNCSAVSAVDETETHPEFELLSPEMDDLFAKVCTRSAVFEAPEATPPQDTGVTDRELRLALARKARAEREREKEAVREAERARLAELEAGFRNTKKITDSTYNIRPATSSPRPRGQRAKTQREREVHASPRYSTRRATTGITSHRVDTERERETRGAGVSPRPTSAMGVNHPTPVSVHRVPRPSTASPHSLPSTLMERAGAGEPRRETARERREREKREQEERNAEMERGWRLKTKITESTYKPRKTPRPTTRATPSRLRVRQVGTVGRVTPTRTYADREREREKPSPLLAMGVDVPSRRQTIGTRQRGREREDRWREEERTGTPVARVTLTARGRQTPVSTPSRRQGRGTDKEERERQRDSPQKPKWH</sequence>
<comment type="caution">
    <text evidence="3">The sequence shown here is derived from an EMBL/GenBank/DDBJ whole genome shotgun (WGS) entry which is preliminary data.</text>
</comment>
<proteinExistence type="predicted"/>
<name>A0A9K3GIM4_9EUKA</name>